<proteinExistence type="predicted"/>
<comment type="caution">
    <text evidence="1">The sequence shown here is derived from an EMBL/GenBank/DDBJ whole genome shotgun (WGS) entry which is preliminary data.</text>
</comment>
<reference evidence="1" key="1">
    <citation type="submission" date="2023-07" db="EMBL/GenBank/DDBJ databases">
        <title>Black Yeasts Isolated from many extreme environments.</title>
        <authorList>
            <person name="Coleine C."/>
            <person name="Stajich J.E."/>
            <person name="Selbmann L."/>
        </authorList>
    </citation>
    <scope>NUCLEOTIDE SEQUENCE</scope>
    <source>
        <strain evidence="1">CCFEE 5714</strain>
    </source>
</reference>
<organism evidence="1 2">
    <name type="scientific">Vermiconidia calcicola</name>
    <dbReference type="NCBI Taxonomy" id="1690605"/>
    <lineage>
        <taxon>Eukaryota</taxon>
        <taxon>Fungi</taxon>
        <taxon>Dikarya</taxon>
        <taxon>Ascomycota</taxon>
        <taxon>Pezizomycotina</taxon>
        <taxon>Dothideomycetes</taxon>
        <taxon>Dothideomycetidae</taxon>
        <taxon>Mycosphaerellales</taxon>
        <taxon>Extremaceae</taxon>
        <taxon>Vermiconidia</taxon>
    </lineage>
</organism>
<dbReference type="Proteomes" id="UP001281147">
    <property type="component" value="Unassembled WGS sequence"/>
</dbReference>
<name>A0ACC3MEI5_9PEZI</name>
<evidence type="ECO:0000313" key="1">
    <source>
        <dbReference type="EMBL" id="KAK3686509.1"/>
    </source>
</evidence>
<gene>
    <name evidence="1" type="ORF">LTR37_019756</name>
</gene>
<accession>A0ACC3MEI5</accession>
<dbReference type="EMBL" id="JAUTXU010000316">
    <property type="protein sequence ID" value="KAK3686509.1"/>
    <property type="molecule type" value="Genomic_DNA"/>
</dbReference>
<keyword evidence="2" id="KW-1185">Reference proteome</keyword>
<protein>
    <submittedName>
        <fullName evidence="1">Uncharacterized protein</fullName>
    </submittedName>
</protein>
<sequence>MADRTQAAVSFDDIIQEGRKKRQAEKLAQEIFGKGRRSSAPPTGPKAGLGGSLASRVGVTKPRTPSLPRPVTPRQPRQTPHLSRPAVQDAARPRASYTQSFSGPASDAKSSAKSNGYAVAEETLNGGGGISFKGAASGPHTVVAQNFAPGTTAADIESVMLDAGGPMTSCRLVASNPTVIAEMVFTEKSDGDKVIDTFNGKKADGRPLYVYWKSGGGSGGAPKPQNVDRRPAAPVEPQTPALGAGQTEDVVMQVDDVTESREAENRLREERRGRDDRDRRDVFPTGPRDSRPEMDYYDRRPRRAEPGYQDGRYGFAGRGGGYGDRGGRGRYPRDDGRRYGGQSWRP</sequence>
<evidence type="ECO:0000313" key="2">
    <source>
        <dbReference type="Proteomes" id="UP001281147"/>
    </source>
</evidence>